<dbReference type="Proteomes" id="UP001152798">
    <property type="component" value="Chromosome 7"/>
</dbReference>
<sequence>MNHQPSISDSDVIDGLYMKYLKFFGLWKVINDYRTTGKRNAIIKFQLAMTLMDICGLHPLPYRKHGCSDYWQEENLRRMVSFADG</sequence>
<reference evidence="1" key="1">
    <citation type="submission" date="2022-01" db="EMBL/GenBank/DDBJ databases">
        <authorList>
            <person name="King R."/>
        </authorList>
    </citation>
    <scope>NUCLEOTIDE SEQUENCE</scope>
</reference>
<dbReference type="EMBL" id="OV725083">
    <property type="protein sequence ID" value="CAH1406947.1"/>
    <property type="molecule type" value="Genomic_DNA"/>
</dbReference>
<accession>A0A9P0MYC4</accession>
<organism evidence="1 2">
    <name type="scientific">Nezara viridula</name>
    <name type="common">Southern green stink bug</name>
    <name type="synonym">Cimex viridulus</name>
    <dbReference type="NCBI Taxonomy" id="85310"/>
    <lineage>
        <taxon>Eukaryota</taxon>
        <taxon>Metazoa</taxon>
        <taxon>Ecdysozoa</taxon>
        <taxon>Arthropoda</taxon>
        <taxon>Hexapoda</taxon>
        <taxon>Insecta</taxon>
        <taxon>Pterygota</taxon>
        <taxon>Neoptera</taxon>
        <taxon>Paraneoptera</taxon>
        <taxon>Hemiptera</taxon>
        <taxon>Heteroptera</taxon>
        <taxon>Panheteroptera</taxon>
        <taxon>Pentatomomorpha</taxon>
        <taxon>Pentatomoidea</taxon>
        <taxon>Pentatomidae</taxon>
        <taxon>Pentatominae</taxon>
        <taxon>Nezara</taxon>
    </lineage>
</organism>
<evidence type="ECO:0000313" key="1">
    <source>
        <dbReference type="EMBL" id="CAH1406947.1"/>
    </source>
</evidence>
<dbReference type="AlphaFoldDB" id="A0A9P0MYC4"/>
<gene>
    <name evidence="1" type="ORF">NEZAVI_LOCUS14779</name>
</gene>
<evidence type="ECO:0000313" key="2">
    <source>
        <dbReference type="Proteomes" id="UP001152798"/>
    </source>
</evidence>
<protein>
    <submittedName>
        <fullName evidence="1">Uncharacterized protein</fullName>
    </submittedName>
</protein>
<name>A0A9P0MYC4_NEZVI</name>
<keyword evidence="2" id="KW-1185">Reference proteome</keyword>
<proteinExistence type="predicted"/>